<evidence type="ECO:0000313" key="3">
    <source>
        <dbReference type="EMBL" id="KUK23647.1"/>
    </source>
</evidence>
<reference evidence="3 4" key="1">
    <citation type="journal article" date="2015" name="MBio">
        <title>Genome-Resolved Metagenomic Analysis Reveals Roles for Candidate Phyla and Other Microbial Community Members in Biogeochemical Transformations in Oil Reservoirs.</title>
        <authorList>
            <person name="Hu P."/>
            <person name="Tom L."/>
            <person name="Singh A."/>
            <person name="Thomas B.C."/>
            <person name="Baker B.J."/>
            <person name="Piceno Y.M."/>
            <person name="Andersen G.L."/>
            <person name="Banfield J.F."/>
        </authorList>
    </citation>
    <scope>NUCLEOTIDE SEQUENCE [LARGE SCALE GENOMIC DNA]</scope>
    <source>
        <strain evidence="3">46_26</strain>
    </source>
</reference>
<dbReference type="Pfam" id="PF00005">
    <property type="entry name" value="ABC_tran"/>
    <property type="match status" value="1"/>
</dbReference>
<dbReference type="AlphaFoldDB" id="A0A101ERN7"/>
<keyword evidence="1" id="KW-0547">Nucleotide-binding</keyword>
<organism evidence="3 4">
    <name type="scientific">Thermotoga petrophila</name>
    <dbReference type="NCBI Taxonomy" id="93929"/>
    <lineage>
        <taxon>Bacteria</taxon>
        <taxon>Thermotogati</taxon>
        <taxon>Thermotogota</taxon>
        <taxon>Thermotogae</taxon>
        <taxon>Thermotogales</taxon>
        <taxon>Thermotogaceae</taxon>
        <taxon>Thermotoga</taxon>
    </lineage>
</organism>
<dbReference type="PANTHER" id="PTHR43613:SF1">
    <property type="entry name" value="ABC TRANSPORTER, ATP-BINDING PROTEIN"/>
    <property type="match status" value="1"/>
</dbReference>
<dbReference type="InterPro" id="IPR003439">
    <property type="entry name" value="ABC_transporter-like_ATP-bd"/>
</dbReference>
<protein>
    <submittedName>
        <fullName evidence="3">ABC transporter related</fullName>
    </submittedName>
</protein>
<dbReference type="SMART" id="SM00382">
    <property type="entry name" value="AAA"/>
    <property type="match status" value="1"/>
</dbReference>
<dbReference type="GO" id="GO:0005524">
    <property type="term" value="F:ATP binding"/>
    <property type="evidence" value="ECO:0007669"/>
    <property type="project" value="UniProtKB-KW"/>
</dbReference>
<dbReference type="SUPFAM" id="SSF52540">
    <property type="entry name" value="P-loop containing nucleoside triphosphate hydrolases"/>
    <property type="match status" value="1"/>
</dbReference>
<evidence type="ECO:0000256" key="1">
    <source>
        <dbReference type="ARBA" id="ARBA00022741"/>
    </source>
</evidence>
<dbReference type="CDD" id="cd03230">
    <property type="entry name" value="ABC_DR_subfamily_A"/>
    <property type="match status" value="1"/>
</dbReference>
<evidence type="ECO:0000256" key="2">
    <source>
        <dbReference type="ARBA" id="ARBA00022840"/>
    </source>
</evidence>
<dbReference type="PATRIC" id="fig|93930.3.peg.1053"/>
<dbReference type="OMA" id="MGIIFQR"/>
<accession>A0A101ERN7</accession>
<gene>
    <name evidence="3" type="ORF">XD57_0270</name>
</gene>
<dbReference type="PROSITE" id="PS50893">
    <property type="entry name" value="ABC_TRANSPORTER_2"/>
    <property type="match status" value="1"/>
</dbReference>
<evidence type="ECO:0000313" key="4">
    <source>
        <dbReference type="Proteomes" id="UP000058636"/>
    </source>
</evidence>
<keyword evidence="2" id="KW-0067">ATP-binding</keyword>
<comment type="caution">
    <text evidence="3">The sequence shown here is derived from an EMBL/GenBank/DDBJ whole genome shotgun (WGS) entry which is preliminary data.</text>
</comment>
<sequence length="244" mass="27119">MGAVVVKDLRKRIGKKEILKGISFEIEEGEIFGLIGPNGAGKTTTLRIISTLIKPSSGIVTVFGKNVVEEPHEVRKLISYLPEEAGAYRNMQGIEYLRFVAGFYASSSSEIEEMVERATEIAGLGEKIKDRVSTYSKGMVRKLLIARALMVNPRLAILDESTSGLDVLNAREVRKILKQASQEGLTILVSSHNMLEVEFLCDRIALIHNGTIVETGTVEELKERYKAQNIEEVFEEVVKCSENF</sequence>
<name>A0A101ERN7_9THEM</name>
<dbReference type="InterPro" id="IPR003593">
    <property type="entry name" value="AAA+_ATPase"/>
</dbReference>
<dbReference type="Gene3D" id="3.40.50.300">
    <property type="entry name" value="P-loop containing nucleotide triphosphate hydrolases"/>
    <property type="match status" value="1"/>
</dbReference>
<dbReference type="PANTHER" id="PTHR43613">
    <property type="entry name" value="ABC TRANSPORTER, ATP-BINDING PROTEIN"/>
    <property type="match status" value="1"/>
</dbReference>
<dbReference type="InterPro" id="IPR027417">
    <property type="entry name" value="P-loop_NTPase"/>
</dbReference>
<dbReference type="EMBL" id="LGFG01000011">
    <property type="protein sequence ID" value="KUK23647.1"/>
    <property type="molecule type" value="Genomic_DNA"/>
</dbReference>
<dbReference type="GO" id="GO:0016887">
    <property type="term" value="F:ATP hydrolysis activity"/>
    <property type="evidence" value="ECO:0007669"/>
    <property type="project" value="InterPro"/>
</dbReference>
<dbReference type="Proteomes" id="UP000058636">
    <property type="component" value="Unassembled WGS sequence"/>
</dbReference>
<proteinExistence type="predicted"/>